<keyword evidence="2" id="KW-0479">Metal-binding</keyword>
<feature type="compositionally biased region" description="Low complexity" evidence="7">
    <location>
        <begin position="13"/>
        <end position="22"/>
    </location>
</feature>
<organism evidence="9 10">
    <name type="scientific">Lentinula detonsa</name>
    <dbReference type="NCBI Taxonomy" id="2804962"/>
    <lineage>
        <taxon>Eukaryota</taxon>
        <taxon>Fungi</taxon>
        <taxon>Dikarya</taxon>
        <taxon>Basidiomycota</taxon>
        <taxon>Agaricomycotina</taxon>
        <taxon>Agaricomycetes</taxon>
        <taxon>Agaricomycetidae</taxon>
        <taxon>Agaricales</taxon>
        <taxon>Marasmiineae</taxon>
        <taxon>Omphalotaceae</taxon>
        <taxon>Lentinula</taxon>
    </lineage>
</organism>
<evidence type="ECO:0000259" key="8">
    <source>
        <dbReference type="PROSITE" id="PS00463"/>
    </source>
</evidence>
<dbReference type="SMART" id="SM00906">
    <property type="entry name" value="Fungal_trans"/>
    <property type="match status" value="1"/>
</dbReference>
<dbReference type="PANTHER" id="PTHR31845">
    <property type="entry name" value="FINGER DOMAIN PROTEIN, PUTATIVE-RELATED"/>
    <property type="match status" value="1"/>
</dbReference>
<proteinExistence type="predicted"/>
<dbReference type="Pfam" id="PF00172">
    <property type="entry name" value="Zn_clus"/>
    <property type="match status" value="1"/>
</dbReference>
<dbReference type="CDD" id="cd00067">
    <property type="entry name" value="GAL4"/>
    <property type="match status" value="1"/>
</dbReference>
<keyword evidence="6" id="KW-0539">Nucleus</keyword>
<dbReference type="EMBL" id="JANVFU010000011">
    <property type="protein sequence ID" value="KAJ3742179.1"/>
    <property type="molecule type" value="Genomic_DNA"/>
</dbReference>
<dbReference type="GO" id="GO:0000981">
    <property type="term" value="F:DNA-binding transcription factor activity, RNA polymerase II-specific"/>
    <property type="evidence" value="ECO:0007669"/>
    <property type="project" value="InterPro"/>
</dbReference>
<keyword evidence="3" id="KW-0805">Transcription regulation</keyword>
<evidence type="ECO:0000256" key="6">
    <source>
        <dbReference type="ARBA" id="ARBA00023242"/>
    </source>
</evidence>
<evidence type="ECO:0000256" key="5">
    <source>
        <dbReference type="ARBA" id="ARBA00023163"/>
    </source>
</evidence>
<keyword evidence="4" id="KW-0238">DNA-binding</keyword>
<evidence type="ECO:0000256" key="4">
    <source>
        <dbReference type="ARBA" id="ARBA00023125"/>
    </source>
</evidence>
<feature type="region of interest" description="Disordered" evidence="7">
    <location>
        <begin position="592"/>
        <end position="637"/>
    </location>
</feature>
<comment type="caution">
    <text evidence="9">The sequence shown here is derived from an EMBL/GenBank/DDBJ whole genome shotgun (WGS) entry which is preliminary data.</text>
</comment>
<dbReference type="Proteomes" id="UP001142393">
    <property type="component" value="Unassembled WGS sequence"/>
</dbReference>
<dbReference type="GO" id="GO:0008270">
    <property type="term" value="F:zinc ion binding"/>
    <property type="evidence" value="ECO:0007669"/>
    <property type="project" value="InterPro"/>
</dbReference>
<comment type="subcellular location">
    <subcellularLocation>
        <location evidence="1">Nucleus</location>
    </subcellularLocation>
</comment>
<dbReference type="InterPro" id="IPR036864">
    <property type="entry name" value="Zn2-C6_fun-type_DNA-bd_sf"/>
</dbReference>
<dbReference type="InterPro" id="IPR007219">
    <property type="entry name" value="XnlR_reg_dom"/>
</dbReference>
<feature type="compositionally biased region" description="Basic and acidic residues" evidence="7">
    <location>
        <begin position="23"/>
        <end position="39"/>
    </location>
</feature>
<dbReference type="PROSITE" id="PS00463">
    <property type="entry name" value="ZN2_CY6_FUNGAL_1"/>
    <property type="match status" value="1"/>
</dbReference>
<accession>A0A9W8NWG7</accession>
<evidence type="ECO:0000313" key="10">
    <source>
        <dbReference type="Proteomes" id="UP001142393"/>
    </source>
</evidence>
<evidence type="ECO:0000256" key="7">
    <source>
        <dbReference type="SAM" id="MobiDB-lite"/>
    </source>
</evidence>
<evidence type="ECO:0000256" key="2">
    <source>
        <dbReference type="ARBA" id="ARBA00022723"/>
    </source>
</evidence>
<reference evidence="9 10" key="1">
    <citation type="journal article" date="2023" name="Proc. Natl. Acad. Sci. U.S.A.">
        <title>A global phylogenomic analysis of the shiitake genus Lentinula.</title>
        <authorList>
            <person name="Sierra-Patev S."/>
            <person name="Min B."/>
            <person name="Naranjo-Ortiz M."/>
            <person name="Looney B."/>
            <person name="Konkel Z."/>
            <person name="Slot J.C."/>
            <person name="Sakamoto Y."/>
            <person name="Steenwyk J.L."/>
            <person name="Rokas A."/>
            <person name="Carro J."/>
            <person name="Camarero S."/>
            <person name="Ferreira P."/>
            <person name="Molpeceres G."/>
            <person name="Ruiz-Duenas F.J."/>
            <person name="Serrano A."/>
            <person name="Henrissat B."/>
            <person name="Drula E."/>
            <person name="Hughes K.W."/>
            <person name="Mata J.L."/>
            <person name="Ishikawa N.K."/>
            <person name="Vargas-Isla R."/>
            <person name="Ushijima S."/>
            <person name="Smith C.A."/>
            <person name="Donoghue J."/>
            <person name="Ahrendt S."/>
            <person name="Andreopoulos W."/>
            <person name="He G."/>
            <person name="LaButti K."/>
            <person name="Lipzen A."/>
            <person name="Ng V."/>
            <person name="Riley R."/>
            <person name="Sandor L."/>
            <person name="Barry K."/>
            <person name="Martinez A.T."/>
            <person name="Xiao Y."/>
            <person name="Gibbons J.G."/>
            <person name="Terashima K."/>
            <person name="Grigoriev I.V."/>
            <person name="Hibbett D."/>
        </authorList>
    </citation>
    <scope>NUCLEOTIDE SEQUENCE [LARGE SCALE GENOMIC DNA]</scope>
    <source>
        <strain evidence="9 10">TFB7810</strain>
    </source>
</reference>
<sequence>MKSENGSTEIPPSSRLSMSRSASKSEEKSHSFRFRRPEDSDSGDEVSRPQSGRRSSYITKSTGACVHCKSLKVRCEFGPGENACQRCQAGNIPCESRSRKKRKAAPTHEDLQERAHSQDCQIQSLLLQFDRMRTEKKIQVFMSHAYSGEYVIANCPDLQSRRGAENSPDLAVASVASYFSPDRALLNLSPPDIVKHCCLYPGDITELFTIFFEKINPFFSILDPELHTPQKLIWTCPFLFTVICATASRYCTSKAGLYSLARDFARDAAGKALVDGVKKIDICQAYLLLGVYPSPKKKWAEDRSWLLMGVAIRMALELELHLPPPYDCDEREALNRTRTWLNCYCVDGSHAIQFGKMPMLRLDDYTARTSQNWYRSSSMNMPYDVHLVAYVQILLIMAKWRSIVQQENNTRNDLDVVQFTVQTERELTKEWSLWFGRYEEELVRNPFPLCYYRANTTEMITAYLRLVVLATGFQDAFKLGLSRDSDILRRSIDAARTVIQIMVERLYQTGFLKYAMDANFLYVSFSAAYLLNLLRPKLLPLLDENTHEEIIRTVERLISVLGSEDVALDGRHTPALYSRFLINLLSKYNARPKRRSETPPDSIRFHPQFNEERRPSPPGWPDIQQIPGSSEHGTAHTLSGYEPGLIYQEAGDADMDFSLGHFVRTVSELPSNQYQYNNVDSTLWNDQWNVWPSQLK</sequence>
<keyword evidence="10" id="KW-1185">Reference proteome</keyword>
<dbReference type="Gene3D" id="4.10.240.10">
    <property type="entry name" value="Zn(2)-C6 fungal-type DNA-binding domain"/>
    <property type="match status" value="1"/>
</dbReference>
<gene>
    <name evidence="9" type="ORF">DFH05DRAFT_1575435</name>
</gene>
<feature type="compositionally biased region" description="Basic and acidic residues" evidence="7">
    <location>
        <begin position="106"/>
        <end position="115"/>
    </location>
</feature>
<dbReference type="AlphaFoldDB" id="A0A9W8NWG7"/>
<dbReference type="GO" id="GO:0005634">
    <property type="term" value="C:nucleus"/>
    <property type="evidence" value="ECO:0007669"/>
    <property type="project" value="UniProtKB-SubCell"/>
</dbReference>
<dbReference type="InterPro" id="IPR051089">
    <property type="entry name" value="prtT"/>
</dbReference>
<name>A0A9W8NWG7_9AGAR</name>
<dbReference type="GO" id="GO:0006351">
    <property type="term" value="P:DNA-templated transcription"/>
    <property type="evidence" value="ECO:0007669"/>
    <property type="project" value="InterPro"/>
</dbReference>
<evidence type="ECO:0000256" key="1">
    <source>
        <dbReference type="ARBA" id="ARBA00004123"/>
    </source>
</evidence>
<feature type="region of interest" description="Disordered" evidence="7">
    <location>
        <begin position="1"/>
        <end position="56"/>
    </location>
</feature>
<evidence type="ECO:0000313" key="9">
    <source>
        <dbReference type="EMBL" id="KAJ3742179.1"/>
    </source>
</evidence>
<dbReference type="CDD" id="cd12148">
    <property type="entry name" value="fungal_TF_MHR"/>
    <property type="match status" value="1"/>
</dbReference>
<dbReference type="Pfam" id="PF04082">
    <property type="entry name" value="Fungal_trans"/>
    <property type="match status" value="1"/>
</dbReference>
<dbReference type="PANTHER" id="PTHR31845:SF19">
    <property type="entry name" value="TRANSCRIPTION FACTOR DOMAIN-CONTAINING PROTEIN"/>
    <property type="match status" value="1"/>
</dbReference>
<dbReference type="SUPFAM" id="SSF57701">
    <property type="entry name" value="Zn2/Cys6 DNA-binding domain"/>
    <property type="match status" value="1"/>
</dbReference>
<feature type="compositionally biased region" description="Polar residues" evidence="7">
    <location>
        <begin position="1"/>
        <end position="11"/>
    </location>
</feature>
<dbReference type="InterPro" id="IPR001138">
    <property type="entry name" value="Zn2Cys6_DnaBD"/>
</dbReference>
<feature type="domain" description="Zn(2)-C6 fungal-type" evidence="8">
    <location>
        <begin position="64"/>
        <end position="94"/>
    </location>
</feature>
<dbReference type="SMART" id="SM00066">
    <property type="entry name" value="GAL4"/>
    <property type="match status" value="1"/>
</dbReference>
<keyword evidence="5" id="KW-0804">Transcription</keyword>
<protein>
    <submittedName>
        <fullName evidence="9">Fungal-specific transcription factor domain-containing protein</fullName>
    </submittedName>
</protein>
<dbReference type="GO" id="GO:0000976">
    <property type="term" value="F:transcription cis-regulatory region binding"/>
    <property type="evidence" value="ECO:0007669"/>
    <property type="project" value="TreeGrafter"/>
</dbReference>
<feature type="region of interest" description="Disordered" evidence="7">
    <location>
        <begin position="95"/>
        <end position="115"/>
    </location>
</feature>
<evidence type="ECO:0000256" key="3">
    <source>
        <dbReference type="ARBA" id="ARBA00023015"/>
    </source>
</evidence>